<evidence type="ECO:0000256" key="7">
    <source>
        <dbReference type="ARBA" id="ARBA00022729"/>
    </source>
</evidence>
<dbReference type="PANTHER" id="PTHR11575:SF6">
    <property type="entry name" value="2',3'-CYCLIC-NUCLEOTIDE 2'-PHOSPHODIESTERASE_3'-NUCLEOTIDASE"/>
    <property type="match status" value="1"/>
</dbReference>
<dbReference type="RefSeq" id="WP_057817313.1">
    <property type="nucleotide sequence ID" value="NZ_CP031598.1"/>
</dbReference>
<evidence type="ECO:0000256" key="2">
    <source>
        <dbReference type="ARBA" id="ARBA00001730"/>
    </source>
</evidence>
<proteinExistence type="inferred from homology"/>
<evidence type="ECO:0000256" key="11">
    <source>
        <dbReference type="RuleBase" id="RU362119"/>
    </source>
</evidence>
<evidence type="ECO:0000256" key="5">
    <source>
        <dbReference type="ARBA" id="ARBA00006654"/>
    </source>
</evidence>
<dbReference type="InterPro" id="IPR041827">
    <property type="entry name" value="CpdB_N"/>
</dbReference>
<keyword evidence="6" id="KW-0479">Metal-binding</keyword>
<comment type="similarity">
    <text evidence="5 11">Belongs to the 5'-nucleotidase family.</text>
</comment>
<evidence type="ECO:0000313" key="15">
    <source>
        <dbReference type="EMBL" id="QEW24369.1"/>
    </source>
</evidence>
<dbReference type="EMBL" id="CP031598">
    <property type="protein sequence ID" value="QEW24369.1"/>
    <property type="molecule type" value="Genomic_DNA"/>
</dbReference>
<dbReference type="InterPro" id="IPR004843">
    <property type="entry name" value="Calcineurin-like_PHP"/>
</dbReference>
<dbReference type="Proteomes" id="UP000325785">
    <property type="component" value="Chromosome"/>
</dbReference>
<dbReference type="Gene3D" id="3.60.21.10">
    <property type="match status" value="1"/>
</dbReference>
<dbReference type="GO" id="GO:0000166">
    <property type="term" value="F:nucleotide binding"/>
    <property type="evidence" value="ECO:0007669"/>
    <property type="project" value="UniProtKB-KW"/>
</dbReference>
<name>A0A0T5P6Q4_9RHOB</name>
<evidence type="ECO:0000256" key="4">
    <source>
        <dbReference type="ARBA" id="ARBA00004196"/>
    </source>
</evidence>
<evidence type="ECO:0000256" key="9">
    <source>
        <dbReference type="ARBA" id="ARBA00022801"/>
    </source>
</evidence>
<gene>
    <name evidence="15" type="primary">yfkN_1</name>
    <name evidence="15" type="ORF">RIdsm_00147</name>
    <name evidence="14" type="ORF">XM52_16015</name>
</gene>
<evidence type="ECO:0000256" key="6">
    <source>
        <dbReference type="ARBA" id="ARBA00022723"/>
    </source>
</evidence>
<dbReference type="AlphaFoldDB" id="A0A0T5P6Q4"/>
<dbReference type="Proteomes" id="UP000051401">
    <property type="component" value="Unassembled WGS sequence"/>
</dbReference>
<keyword evidence="7" id="KW-0732">Signal</keyword>
<dbReference type="PANTHER" id="PTHR11575">
    <property type="entry name" value="5'-NUCLEOTIDASE-RELATED"/>
    <property type="match status" value="1"/>
</dbReference>
<evidence type="ECO:0000313" key="14">
    <source>
        <dbReference type="EMBL" id="KRS16742.1"/>
    </source>
</evidence>
<comment type="catalytic activity">
    <reaction evidence="1">
        <text>a ribonucleoside 3'-phosphate + H2O = a ribonucleoside + phosphate</text>
        <dbReference type="Rhea" id="RHEA:10144"/>
        <dbReference type="ChEBI" id="CHEBI:13197"/>
        <dbReference type="ChEBI" id="CHEBI:15377"/>
        <dbReference type="ChEBI" id="CHEBI:18254"/>
        <dbReference type="ChEBI" id="CHEBI:43474"/>
        <dbReference type="EC" id="3.1.3.6"/>
    </reaction>
</comment>
<dbReference type="Pfam" id="PF00149">
    <property type="entry name" value="Metallophos"/>
    <property type="match status" value="1"/>
</dbReference>
<keyword evidence="8 11" id="KW-0547">Nucleotide-binding</keyword>
<reference evidence="14 16" key="1">
    <citation type="submission" date="2015-04" db="EMBL/GenBank/DDBJ databases">
        <title>The draft genome sequence of Roseovarius indicus B108T.</title>
        <authorList>
            <person name="Li G."/>
            <person name="Lai Q."/>
            <person name="Shao Z."/>
            <person name="Yan P."/>
        </authorList>
    </citation>
    <scope>NUCLEOTIDE SEQUENCE [LARGE SCALE GENOMIC DNA]</scope>
    <source>
        <strain evidence="14 16">B108</strain>
    </source>
</reference>
<evidence type="ECO:0000313" key="17">
    <source>
        <dbReference type="Proteomes" id="UP000325785"/>
    </source>
</evidence>
<dbReference type="GO" id="GO:0046872">
    <property type="term" value="F:metal ion binding"/>
    <property type="evidence" value="ECO:0007669"/>
    <property type="project" value="UniProtKB-KW"/>
</dbReference>
<organism evidence="14 16">
    <name type="scientific">Roseovarius indicus</name>
    <dbReference type="NCBI Taxonomy" id="540747"/>
    <lineage>
        <taxon>Bacteria</taxon>
        <taxon>Pseudomonadati</taxon>
        <taxon>Pseudomonadota</taxon>
        <taxon>Alphaproteobacteria</taxon>
        <taxon>Rhodobacterales</taxon>
        <taxon>Roseobacteraceae</taxon>
        <taxon>Roseovarius</taxon>
    </lineage>
</organism>
<dbReference type="InterPro" id="IPR006179">
    <property type="entry name" value="5_nucleotidase/apyrase"/>
</dbReference>
<dbReference type="CDD" id="cd07410">
    <property type="entry name" value="MPP_CpdB_N"/>
    <property type="match status" value="1"/>
</dbReference>
<keyword evidence="9 11" id="KW-0378">Hydrolase</keyword>
<dbReference type="STRING" id="540747.SAMN04488031_10254"/>
<comment type="catalytic activity">
    <reaction evidence="2">
        <text>a nucleoside 2',3'-cyclic phosphate + H2O = a nucleoside 3'-phosphate + H(+)</text>
        <dbReference type="Rhea" id="RHEA:19621"/>
        <dbReference type="ChEBI" id="CHEBI:15377"/>
        <dbReference type="ChEBI" id="CHEBI:15378"/>
        <dbReference type="ChEBI" id="CHEBI:66949"/>
        <dbReference type="ChEBI" id="CHEBI:66954"/>
        <dbReference type="EC" id="3.1.4.16"/>
    </reaction>
</comment>
<dbReference type="PROSITE" id="PS00785">
    <property type="entry name" value="5_NUCLEOTIDASE_1"/>
    <property type="match status" value="1"/>
</dbReference>
<evidence type="ECO:0000256" key="1">
    <source>
        <dbReference type="ARBA" id="ARBA00000527"/>
    </source>
</evidence>
<protein>
    <submittedName>
        <fullName evidence="15">Trifunctional nucleotide phosphoesterase protein YfkN</fullName>
    </submittedName>
</protein>
<dbReference type="PROSITE" id="PS00786">
    <property type="entry name" value="5_NUCLEOTIDASE_2"/>
    <property type="match status" value="1"/>
</dbReference>
<dbReference type="KEGG" id="rid:RIdsm_00147"/>
<dbReference type="GO" id="GO:0009166">
    <property type="term" value="P:nucleotide catabolic process"/>
    <property type="evidence" value="ECO:0007669"/>
    <property type="project" value="InterPro"/>
</dbReference>
<evidence type="ECO:0000259" key="12">
    <source>
        <dbReference type="Pfam" id="PF00149"/>
    </source>
</evidence>
<dbReference type="SUPFAM" id="SSF55816">
    <property type="entry name" value="5'-nucleotidase (syn. UDP-sugar hydrolase), C-terminal domain"/>
    <property type="match status" value="1"/>
</dbReference>
<comment type="subcellular location">
    <subcellularLocation>
        <location evidence="4">Cell envelope</location>
    </subcellularLocation>
</comment>
<evidence type="ECO:0000256" key="10">
    <source>
        <dbReference type="ARBA" id="ARBA00023268"/>
    </source>
</evidence>
<feature type="domain" description="Calcineurin-like phosphoesterase" evidence="12">
    <location>
        <begin position="23"/>
        <end position="263"/>
    </location>
</feature>
<evidence type="ECO:0000259" key="13">
    <source>
        <dbReference type="Pfam" id="PF02872"/>
    </source>
</evidence>
<dbReference type="InterPro" id="IPR006146">
    <property type="entry name" value="5'-Nucleotdase_CS"/>
</dbReference>
<dbReference type="InterPro" id="IPR036907">
    <property type="entry name" value="5'-Nucleotdase_C_sf"/>
</dbReference>
<dbReference type="EMBL" id="LAXI01000011">
    <property type="protein sequence ID" value="KRS16742.1"/>
    <property type="molecule type" value="Genomic_DNA"/>
</dbReference>
<comment type="cofactor">
    <cofactor evidence="3">
        <name>a divalent metal cation</name>
        <dbReference type="ChEBI" id="CHEBI:60240"/>
    </cofactor>
</comment>
<keyword evidence="10" id="KW-0511">Multifunctional enzyme</keyword>
<dbReference type="SUPFAM" id="SSF56300">
    <property type="entry name" value="Metallo-dependent phosphatases"/>
    <property type="match status" value="1"/>
</dbReference>
<reference evidence="15 17" key="2">
    <citation type="submission" date="2018-08" db="EMBL/GenBank/DDBJ databases">
        <title>Genetic Globetrotter - A new plasmid hitch-hiking vast phylogenetic and geographic distances.</title>
        <authorList>
            <person name="Vollmers J."/>
            <person name="Petersen J."/>
        </authorList>
    </citation>
    <scope>NUCLEOTIDE SEQUENCE [LARGE SCALE GENOMIC DNA]</scope>
    <source>
        <strain evidence="15 17">DSM 26383</strain>
    </source>
</reference>
<accession>A0A0T5P6Q4</accession>
<sequence length="651" mass="68717">MKEPADTRLSPSPAPAPSDQYTLRLLATSDIHAAILPYDYSADAPSSGYGLACVASLVETARSEAPGACLLVDNGDFLQGTPLSDLHDPVNAGTSHPVIAAMNRLGYDVANLGNHEFNFGLPALRAAVEQASFPVISANTLTRRGASVADDETLLRPDTIVTCTCANPAGETRSLKVGLIGLLPPQIILWDRFHLGGEVTSRDMVEAATARVPALRAKGADIVILLAHTGIDTGPAGAELENAALSLARLPGVDAIVAGHSHEVFPDPERPAASSGVDHAAGTFAGIPAVLPGYRGSHLGQIDLHLSHGPDGWAVTGHSARLHPVKAGAATTQTPAHPAIVKTVRHGHEATLARMRAPLGRIDRPIHSYLSLYRSDLPVLLVAEAKRQALSDVFAGTALADLPLLAATAPFHTGGRAGPRAYSDIPAGPLTLRNAADLQPFPNTLCALRVTGAELRDWLERASSCFHRITAGWPDQPLWNNSFPGHAADTIVGLTYRIDVTAAPLYDAHGQRLAGSRGAGTPRGRIRDLAHAGQPVGDDQEFVMAVNNYRAFGGGPYPALPESRLVHASRTPVRDVLARFIRDGGHRRVSLSPAWSFVPQPDTSVMIWSGPGLRAHPSDFALHGLTDLGLSHQGFLRLRMPLDTPACESAV</sequence>
<dbReference type="NCBIfam" id="NF006938">
    <property type="entry name" value="PRK09420.1"/>
    <property type="match status" value="1"/>
</dbReference>
<dbReference type="PATRIC" id="fig|540747.5.peg.921"/>
<dbReference type="GO" id="GO:0008254">
    <property type="term" value="F:3'-nucleotidase activity"/>
    <property type="evidence" value="ECO:0007669"/>
    <property type="project" value="UniProtKB-EC"/>
</dbReference>
<dbReference type="InterPro" id="IPR029052">
    <property type="entry name" value="Metallo-depent_PP-like"/>
</dbReference>
<dbReference type="Pfam" id="PF02872">
    <property type="entry name" value="5_nucleotid_C"/>
    <property type="match status" value="1"/>
</dbReference>
<keyword evidence="16" id="KW-1185">Reference proteome</keyword>
<dbReference type="InterPro" id="IPR008334">
    <property type="entry name" value="5'-Nucleotdase_C"/>
</dbReference>
<evidence type="ECO:0000313" key="16">
    <source>
        <dbReference type="Proteomes" id="UP000051401"/>
    </source>
</evidence>
<feature type="domain" description="5'-Nucleotidase C-terminal" evidence="13">
    <location>
        <begin position="420"/>
        <end position="560"/>
    </location>
</feature>
<dbReference type="GO" id="GO:0030288">
    <property type="term" value="C:outer membrane-bounded periplasmic space"/>
    <property type="evidence" value="ECO:0007669"/>
    <property type="project" value="TreeGrafter"/>
</dbReference>
<evidence type="ECO:0000256" key="8">
    <source>
        <dbReference type="ARBA" id="ARBA00022741"/>
    </source>
</evidence>
<evidence type="ECO:0000256" key="3">
    <source>
        <dbReference type="ARBA" id="ARBA00001968"/>
    </source>
</evidence>
<dbReference type="Gene3D" id="3.90.780.10">
    <property type="entry name" value="5'-Nucleotidase, C-terminal domain"/>
    <property type="match status" value="1"/>
</dbReference>
<dbReference type="PRINTS" id="PR01607">
    <property type="entry name" value="APYRASEFAMLY"/>
</dbReference>
<dbReference type="GO" id="GO:0008663">
    <property type="term" value="F:2',3'-cyclic-nucleotide 2'-phosphodiesterase activity"/>
    <property type="evidence" value="ECO:0007669"/>
    <property type="project" value="UniProtKB-EC"/>
</dbReference>